<dbReference type="GO" id="GO:0032865">
    <property type="term" value="C:ERMES complex"/>
    <property type="evidence" value="ECO:0007669"/>
    <property type="project" value="UniProtKB-UniRule"/>
</dbReference>
<comment type="function">
    <text evidence="10">Component of the ERMES/MDM complex, which serves as a molecular tether to connect the endoplasmic reticulum (ER) and mitochondria. Components of this complex are involved in the control of mitochondrial shape and protein biogenesis, and function in nonvesicular lipid trafficking between the ER and mitochondria. MDM34 is required for the interaction of the ER-resident membrane protein MMM1 and the outer mitochondrial membrane-resident beta-barrel protein MDM10.</text>
</comment>
<dbReference type="PROSITE" id="PS51847">
    <property type="entry name" value="SMP"/>
    <property type="match status" value="1"/>
</dbReference>
<feature type="region of interest" description="Disordered" evidence="11">
    <location>
        <begin position="327"/>
        <end position="408"/>
    </location>
</feature>
<dbReference type="GO" id="GO:1990456">
    <property type="term" value="P:mitochondrion-endoplasmic reticulum membrane tethering"/>
    <property type="evidence" value="ECO:0007669"/>
    <property type="project" value="TreeGrafter"/>
</dbReference>
<keyword evidence="7" id="KW-0446">Lipid-binding</keyword>
<accession>A0A3N4LHM4</accession>
<keyword evidence="5 10" id="KW-1000">Mitochondrion outer membrane</keyword>
<feature type="compositionally biased region" description="Basic and acidic residues" evidence="11">
    <location>
        <begin position="598"/>
        <end position="617"/>
    </location>
</feature>
<evidence type="ECO:0000256" key="4">
    <source>
        <dbReference type="ARBA" id="ARBA00022692"/>
    </source>
</evidence>
<evidence type="ECO:0000313" key="13">
    <source>
        <dbReference type="EMBL" id="RPB22226.1"/>
    </source>
</evidence>
<comment type="subcellular location">
    <subcellularLocation>
        <location evidence="1">Membrane</location>
    </subcellularLocation>
    <subcellularLocation>
        <location evidence="10">Mitochondrion outer membrane</location>
        <topology evidence="10">Multi-pass membrane protein</topology>
    </subcellularLocation>
    <text evidence="10">The ERMES/MDM complex localizes to a few discrete foci (around 10 per single cell), that represent mitochondria-endoplasmic reticulum junctions. These foci are often found next to mtDNA nucleoids.</text>
</comment>
<dbReference type="PANTHER" id="PTHR28185">
    <property type="entry name" value="MITOCHONDRIAL DISTRIBUTION AND MORPHOLOGY PROTEIN 34"/>
    <property type="match status" value="1"/>
</dbReference>
<dbReference type="GO" id="GO:0007005">
    <property type="term" value="P:mitochondrion organization"/>
    <property type="evidence" value="ECO:0007669"/>
    <property type="project" value="InterPro"/>
</dbReference>
<dbReference type="AlphaFoldDB" id="A0A3N4LHM4"/>
<dbReference type="GO" id="GO:0015914">
    <property type="term" value="P:phospholipid transport"/>
    <property type="evidence" value="ECO:0007669"/>
    <property type="project" value="TreeGrafter"/>
</dbReference>
<feature type="region of interest" description="Disordered" evidence="11">
    <location>
        <begin position="209"/>
        <end position="252"/>
    </location>
</feature>
<evidence type="ECO:0000256" key="6">
    <source>
        <dbReference type="ARBA" id="ARBA00023055"/>
    </source>
</evidence>
<keyword evidence="6" id="KW-0445">Lipid transport</keyword>
<organism evidence="13 14">
    <name type="scientific">Terfezia boudieri ATCC MYA-4762</name>
    <dbReference type="NCBI Taxonomy" id="1051890"/>
    <lineage>
        <taxon>Eukaryota</taxon>
        <taxon>Fungi</taxon>
        <taxon>Dikarya</taxon>
        <taxon>Ascomycota</taxon>
        <taxon>Pezizomycotina</taxon>
        <taxon>Pezizomycetes</taxon>
        <taxon>Pezizales</taxon>
        <taxon>Pezizaceae</taxon>
        <taxon>Terfezia</taxon>
    </lineage>
</organism>
<feature type="compositionally biased region" description="Basic residues" evidence="11">
    <location>
        <begin position="367"/>
        <end position="381"/>
    </location>
</feature>
<feature type="compositionally biased region" description="Polar residues" evidence="11">
    <location>
        <begin position="209"/>
        <end position="225"/>
    </location>
</feature>
<feature type="compositionally biased region" description="Low complexity" evidence="11">
    <location>
        <begin position="490"/>
        <end position="528"/>
    </location>
</feature>
<dbReference type="EMBL" id="ML121553">
    <property type="protein sequence ID" value="RPB22226.1"/>
    <property type="molecule type" value="Genomic_DNA"/>
</dbReference>
<dbReference type="OrthoDB" id="17927at2759"/>
<gene>
    <name evidence="10" type="primary">MDM34</name>
    <name evidence="13" type="ORF">L211DRAFT_839852</name>
</gene>
<evidence type="ECO:0000256" key="3">
    <source>
        <dbReference type="ARBA" id="ARBA00022452"/>
    </source>
</evidence>
<comment type="subunit">
    <text evidence="10">Component of the ER-mitochondria encounter structure (ERMES) or MDM complex, composed of MMM1, MDM10, MDM12 and MDM34.</text>
</comment>
<comment type="similarity">
    <text evidence="10">Belongs to the MDM34 family.</text>
</comment>
<evidence type="ECO:0000256" key="8">
    <source>
        <dbReference type="ARBA" id="ARBA00023128"/>
    </source>
</evidence>
<dbReference type="InParanoid" id="A0A3N4LHM4"/>
<dbReference type="InterPro" id="IPR027536">
    <property type="entry name" value="MDM34"/>
</dbReference>
<dbReference type="GO" id="GO:0008289">
    <property type="term" value="F:lipid binding"/>
    <property type="evidence" value="ECO:0007669"/>
    <property type="project" value="UniProtKB-KW"/>
</dbReference>
<feature type="compositionally biased region" description="Polar residues" evidence="11">
    <location>
        <begin position="386"/>
        <end position="408"/>
    </location>
</feature>
<feature type="region of interest" description="Disordered" evidence="11">
    <location>
        <begin position="459"/>
        <end position="557"/>
    </location>
</feature>
<keyword evidence="8 10" id="KW-0496">Mitochondrion</keyword>
<dbReference type="HAMAP" id="MF_03105">
    <property type="entry name" value="Mdm34"/>
    <property type="match status" value="1"/>
</dbReference>
<evidence type="ECO:0000256" key="9">
    <source>
        <dbReference type="ARBA" id="ARBA00023136"/>
    </source>
</evidence>
<evidence type="ECO:0000256" key="10">
    <source>
        <dbReference type="HAMAP-Rule" id="MF_03105"/>
    </source>
</evidence>
<name>A0A3N4LHM4_9PEZI</name>
<reference evidence="13 14" key="1">
    <citation type="journal article" date="2018" name="Nat. Ecol. Evol.">
        <title>Pezizomycetes genomes reveal the molecular basis of ectomycorrhizal truffle lifestyle.</title>
        <authorList>
            <person name="Murat C."/>
            <person name="Payen T."/>
            <person name="Noel B."/>
            <person name="Kuo A."/>
            <person name="Morin E."/>
            <person name="Chen J."/>
            <person name="Kohler A."/>
            <person name="Krizsan K."/>
            <person name="Balestrini R."/>
            <person name="Da Silva C."/>
            <person name="Montanini B."/>
            <person name="Hainaut M."/>
            <person name="Levati E."/>
            <person name="Barry K.W."/>
            <person name="Belfiori B."/>
            <person name="Cichocki N."/>
            <person name="Clum A."/>
            <person name="Dockter R.B."/>
            <person name="Fauchery L."/>
            <person name="Guy J."/>
            <person name="Iotti M."/>
            <person name="Le Tacon F."/>
            <person name="Lindquist E.A."/>
            <person name="Lipzen A."/>
            <person name="Malagnac F."/>
            <person name="Mello A."/>
            <person name="Molinier V."/>
            <person name="Miyauchi S."/>
            <person name="Poulain J."/>
            <person name="Riccioni C."/>
            <person name="Rubini A."/>
            <person name="Sitrit Y."/>
            <person name="Splivallo R."/>
            <person name="Traeger S."/>
            <person name="Wang M."/>
            <person name="Zifcakova L."/>
            <person name="Wipf D."/>
            <person name="Zambonelli A."/>
            <person name="Paolocci F."/>
            <person name="Nowrousian M."/>
            <person name="Ottonello S."/>
            <person name="Baldrian P."/>
            <person name="Spatafora J.W."/>
            <person name="Henrissat B."/>
            <person name="Nagy L.G."/>
            <person name="Aury J.M."/>
            <person name="Wincker P."/>
            <person name="Grigoriev I.V."/>
            <person name="Bonfante P."/>
            <person name="Martin F.M."/>
        </authorList>
    </citation>
    <scope>NUCLEOTIDE SEQUENCE [LARGE SCALE GENOMIC DNA]</scope>
    <source>
        <strain evidence="13 14">ATCC MYA-4762</strain>
    </source>
</reference>
<comment type="domain">
    <text evidence="10">Lacks alpha-helical transmembrane segments, suggesting that it resides in the membrane via beta-sheet conformations similar to those predicted for other outer membrane proteins and porin.</text>
</comment>
<dbReference type="Pfam" id="PF26545">
    <property type="entry name" value="Mdm34_N"/>
    <property type="match status" value="1"/>
</dbReference>
<feature type="domain" description="SMP-LTD" evidence="12">
    <location>
        <begin position="1"/>
        <end position="196"/>
    </location>
</feature>
<protein>
    <recommendedName>
        <fullName evidence="10">Mitochondrial distribution and morphology protein 34</fullName>
    </recommendedName>
</protein>
<dbReference type="CDD" id="cd21673">
    <property type="entry name" value="SMP_Mdm34"/>
    <property type="match status" value="1"/>
</dbReference>
<dbReference type="STRING" id="1051890.A0A3N4LHM4"/>
<keyword evidence="3 10" id="KW-1134">Transmembrane beta strand</keyword>
<evidence type="ECO:0000256" key="5">
    <source>
        <dbReference type="ARBA" id="ARBA00022787"/>
    </source>
</evidence>
<dbReference type="PANTHER" id="PTHR28185:SF1">
    <property type="entry name" value="MITOCHONDRIAL DISTRIBUTION AND MORPHOLOGY PROTEIN 34"/>
    <property type="match status" value="1"/>
</dbReference>
<keyword evidence="2" id="KW-0813">Transport</keyword>
<evidence type="ECO:0000256" key="2">
    <source>
        <dbReference type="ARBA" id="ARBA00022448"/>
    </source>
</evidence>
<keyword evidence="9 10" id="KW-0472">Membrane</keyword>
<keyword evidence="4 10" id="KW-0812">Transmembrane</keyword>
<proteinExistence type="inferred from homology"/>
<evidence type="ECO:0000313" key="14">
    <source>
        <dbReference type="Proteomes" id="UP000267821"/>
    </source>
</evidence>
<feature type="region of interest" description="Disordered" evidence="11">
    <location>
        <begin position="598"/>
        <end position="627"/>
    </location>
</feature>
<evidence type="ECO:0000256" key="11">
    <source>
        <dbReference type="SAM" id="MobiDB-lite"/>
    </source>
</evidence>
<sequence length="627" mass="66959">MAFNFNWTPLSTSSSEFYTRAKDLLTTALNKAPKPPIIVDNIYVEELNLGSTAPELEILEIGDLAEDRFRGIFKISYGGNAVLTLKTKVQANPLSTYLSTTPSFTSPCPLAASAPLTIPLQITLSEIRLSGFIILVFSKAKGITLVFRNDPLESLRVSSTFDSIPFIKDYLQKEIERVVRGLFQEELPVGIHRLSLRWFNPDYAASLEAESNASTQPTTHPSYSAESDDEGIANPYINPLAPSPEEQNQQQLSEKNLGQLDTLLRSQKTLSVGSSAVGEAVFRAWAAPSMVPAWSNGGLGWTDLPGTPAAAAGTTYTFNEAGDAVSVTSSGHSGNGRPSLSASSSNMSVPGFCTNSSPASVSGARLGRGRKKKHRIVNLRKKTGDGTASASDGASTKESTTELTASTAQSIYSDEYDSKEGSVVMEEEDLPEQVHYQARGMGSAAGSVRRSDSVRASLQGNGHLAAPPMVRDLSTDASSSGSGPRRRDSSPIPARSAVSSAASAGVHRMSTSSSNNPANAAPATPTSSISVTSQSPRSDCRCRHTHIHTHSDPHPHHMQMPNPWLNLASMLGQSGSGGSILEQAVLLKLAGEVARLQAREKEREMESEREERRRMDGEGEAPPAYGV</sequence>
<keyword evidence="14" id="KW-1185">Reference proteome</keyword>
<dbReference type="InterPro" id="IPR058825">
    <property type="entry name" value="MDM34_N"/>
</dbReference>
<evidence type="ECO:0000256" key="7">
    <source>
        <dbReference type="ARBA" id="ARBA00023121"/>
    </source>
</evidence>
<evidence type="ECO:0000259" key="12">
    <source>
        <dbReference type="PROSITE" id="PS51847"/>
    </source>
</evidence>
<dbReference type="Proteomes" id="UP000267821">
    <property type="component" value="Unassembled WGS sequence"/>
</dbReference>
<dbReference type="InterPro" id="IPR031468">
    <property type="entry name" value="SMP_LBD"/>
</dbReference>
<feature type="compositionally biased region" description="Polar residues" evidence="11">
    <location>
        <begin position="327"/>
        <end position="360"/>
    </location>
</feature>
<evidence type="ECO:0000256" key="1">
    <source>
        <dbReference type="ARBA" id="ARBA00004370"/>
    </source>
</evidence>